<dbReference type="AlphaFoldDB" id="W3VG41"/>
<evidence type="ECO:0000313" key="2">
    <source>
        <dbReference type="EMBL" id="ETS59742.1"/>
    </source>
</evidence>
<keyword evidence="3" id="KW-1185">Reference proteome</keyword>
<name>W3VG41_MOEAP</name>
<dbReference type="EMBL" id="AWNI01000041">
    <property type="protein sequence ID" value="ETS59742.1"/>
    <property type="molecule type" value="Genomic_DNA"/>
</dbReference>
<organism evidence="2 3">
    <name type="scientific">Moesziomyces aphidis</name>
    <name type="common">Pseudozyma aphidis</name>
    <dbReference type="NCBI Taxonomy" id="84754"/>
    <lineage>
        <taxon>Eukaryota</taxon>
        <taxon>Fungi</taxon>
        <taxon>Dikarya</taxon>
        <taxon>Basidiomycota</taxon>
        <taxon>Ustilaginomycotina</taxon>
        <taxon>Ustilaginomycetes</taxon>
        <taxon>Ustilaginales</taxon>
        <taxon>Ustilaginaceae</taxon>
        <taxon>Moesziomyces</taxon>
    </lineage>
</organism>
<proteinExistence type="predicted"/>
<comment type="caution">
    <text evidence="2">The sequence shown here is derived from an EMBL/GenBank/DDBJ whole genome shotgun (WGS) entry which is preliminary data.</text>
</comment>
<gene>
    <name evidence="2" type="ORF">PaG_06264</name>
</gene>
<feature type="region of interest" description="Disordered" evidence="1">
    <location>
        <begin position="43"/>
        <end position="75"/>
    </location>
</feature>
<feature type="region of interest" description="Disordered" evidence="1">
    <location>
        <begin position="1"/>
        <end position="20"/>
    </location>
</feature>
<reference evidence="2 3" key="1">
    <citation type="journal article" date="2014" name="Genome Announc.">
        <title>Genome sequence of the basidiomycetous fungus Pseudozyma aphidis DSM70725, an efficient producer of biosurfactant mannosylerythritol lipids.</title>
        <authorList>
            <person name="Lorenz S."/>
            <person name="Guenther M."/>
            <person name="Grumaz C."/>
            <person name="Rupp S."/>
            <person name="Zibek S."/>
            <person name="Sohn K."/>
        </authorList>
    </citation>
    <scope>NUCLEOTIDE SEQUENCE [LARGE SCALE GENOMIC DNA]</scope>
    <source>
        <strain evidence="3">ATCC 32657 / CBS 517.83 / DSM 70725 / JCM 10318 / NBRC 10182 / NRRL Y-7954 / St-0401</strain>
    </source>
</reference>
<feature type="compositionally biased region" description="Polar residues" evidence="1">
    <location>
        <begin position="48"/>
        <end position="58"/>
    </location>
</feature>
<accession>W3VG41</accession>
<dbReference type="Proteomes" id="UP000019462">
    <property type="component" value="Unassembled WGS sequence"/>
</dbReference>
<evidence type="ECO:0000313" key="3">
    <source>
        <dbReference type="Proteomes" id="UP000019462"/>
    </source>
</evidence>
<dbReference type="HOGENOM" id="CLU_1982508_0_0_1"/>
<protein>
    <submittedName>
        <fullName evidence="2">Uncharacterized protein</fullName>
    </submittedName>
</protein>
<sequence>MTERYQQACRKRGANPQADADRVSILQRAPPLLARQTCMAADEWPPHAQQSKTGQQSHYPGASCPTHAMTNTPSTFGSRLARIRIPFIPPPSSVPRTTIAALLCTRSAVQSVRAHSSPYMRITRIV</sequence>
<evidence type="ECO:0000256" key="1">
    <source>
        <dbReference type="SAM" id="MobiDB-lite"/>
    </source>
</evidence>